<gene>
    <name evidence="1" type="ORF">METZ01_LOCUS74211</name>
</gene>
<evidence type="ECO:0000313" key="1">
    <source>
        <dbReference type="EMBL" id="SVA21357.1"/>
    </source>
</evidence>
<dbReference type="AlphaFoldDB" id="A0A381U261"/>
<name>A0A381U261_9ZZZZ</name>
<accession>A0A381U261</accession>
<organism evidence="1">
    <name type="scientific">marine metagenome</name>
    <dbReference type="NCBI Taxonomy" id="408172"/>
    <lineage>
        <taxon>unclassified sequences</taxon>
        <taxon>metagenomes</taxon>
        <taxon>ecological metagenomes</taxon>
    </lineage>
</organism>
<proteinExistence type="predicted"/>
<reference evidence="1" key="1">
    <citation type="submission" date="2018-05" db="EMBL/GenBank/DDBJ databases">
        <authorList>
            <person name="Lanie J.A."/>
            <person name="Ng W.-L."/>
            <person name="Kazmierczak K.M."/>
            <person name="Andrzejewski T.M."/>
            <person name="Davidsen T.M."/>
            <person name="Wayne K.J."/>
            <person name="Tettelin H."/>
            <person name="Glass J.I."/>
            <person name="Rusch D."/>
            <person name="Podicherti R."/>
            <person name="Tsui H.-C.T."/>
            <person name="Winkler M.E."/>
        </authorList>
    </citation>
    <scope>NUCLEOTIDE SEQUENCE</scope>
</reference>
<dbReference type="EMBL" id="UINC01005443">
    <property type="protein sequence ID" value="SVA21357.1"/>
    <property type="molecule type" value="Genomic_DNA"/>
</dbReference>
<protein>
    <submittedName>
        <fullName evidence="1">Uncharacterized protein</fullName>
    </submittedName>
</protein>
<sequence length="72" mass="8631">MEEIINDKEDYDLLNTLERRKSILYREIQYLDNEYFIDNINVEDFNSSRAELVSEVSKIIDQINLQSSKQDI</sequence>